<keyword evidence="3" id="KW-1185">Reference proteome</keyword>
<dbReference type="OrthoDB" id="6748681at2759"/>
<feature type="compositionally biased region" description="Low complexity" evidence="1">
    <location>
        <begin position="181"/>
        <end position="192"/>
    </location>
</feature>
<protein>
    <submittedName>
        <fullName evidence="2">Uncharacterized protein</fullName>
    </submittedName>
</protein>
<organism evidence="2 3">
    <name type="scientific">Phyllotreta striolata</name>
    <name type="common">Striped flea beetle</name>
    <name type="synonym">Crioceris striolata</name>
    <dbReference type="NCBI Taxonomy" id="444603"/>
    <lineage>
        <taxon>Eukaryota</taxon>
        <taxon>Metazoa</taxon>
        <taxon>Ecdysozoa</taxon>
        <taxon>Arthropoda</taxon>
        <taxon>Hexapoda</taxon>
        <taxon>Insecta</taxon>
        <taxon>Pterygota</taxon>
        <taxon>Neoptera</taxon>
        <taxon>Endopterygota</taxon>
        <taxon>Coleoptera</taxon>
        <taxon>Polyphaga</taxon>
        <taxon>Cucujiformia</taxon>
        <taxon>Chrysomeloidea</taxon>
        <taxon>Chrysomelidae</taxon>
        <taxon>Galerucinae</taxon>
        <taxon>Alticini</taxon>
        <taxon>Phyllotreta</taxon>
    </lineage>
</organism>
<name>A0A9N9TU72_PHYSR</name>
<feature type="compositionally biased region" description="Basic residues" evidence="1">
    <location>
        <begin position="207"/>
        <end position="230"/>
    </location>
</feature>
<evidence type="ECO:0000313" key="2">
    <source>
        <dbReference type="EMBL" id="CAG9862369.1"/>
    </source>
</evidence>
<dbReference type="Proteomes" id="UP001153712">
    <property type="component" value="Chromosome 5"/>
</dbReference>
<sequence length="230" mass="26223">MPLINTFDYNKFHAITERFKSKRKPSKQASADSKFRTSNSSNRNNKTTLTNTVVVAPPAISVMRLDSHMQTRSGENVYLSSTIHPNVDLNAHLSPKKENPLNCVNTKLSGDRLNELKAMRQHLANITWEQREKPTFEPRQSTLESLKRAIERDKKSDSREHKGIGTSDLNFDKTHFSNAMTSTTSRTATTQTKGKKHRKEKITTAKKINKAKKKKKKHSKNTVPSSRHKE</sequence>
<accession>A0A9N9TU72</accession>
<feature type="region of interest" description="Disordered" evidence="1">
    <location>
        <begin position="19"/>
        <end position="48"/>
    </location>
</feature>
<feature type="compositionally biased region" description="Low complexity" evidence="1">
    <location>
        <begin position="37"/>
        <end position="48"/>
    </location>
</feature>
<gene>
    <name evidence="2" type="ORF">PHYEVI_LOCUS8684</name>
</gene>
<dbReference type="AlphaFoldDB" id="A0A9N9TU72"/>
<evidence type="ECO:0000256" key="1">
    <source>
        <dbReference type="SAM" id="MobiDB-lite"/>
    </source>
</evidence>
<reference evidence="2" key="1">
    <citation type="submission" date="2022-01" db="EMBL/GenBank/DDBJ databases">
        <authorList>
            <person name="King R."/>
        </authorList>
    </citation>
    <scope>NUCLEOTIDE SEQUENCE</scope>
</reference>
<dbReference type="EMBL" id="OU900098">
    <property type="protein sequence ID" value="CAG9862369.1"/>
    <property type="molecule type" value="Genomic_DNA"/>
</dbReference>
<feature type="compositionally biased region" description="Basic and acidic residues" evidence="1">
    <location>
        <begin position="150"/>
        <end position="163"/>
    </location>
</feature>
<proteinExistence type="predicted"/>
<feature type="region of interest" description="Disordered" evidence="1">
    <location>
        <begin position="150"/>
        <end position="230"/>
    </location>
</feature>
<evidence type="ECO:0000313" key="3">
    <source>
        <dbReference type="Proteomes" id="UP001153712"/>
    </source>
</evidence>